<reference evidence="7 8" key="1">
    <citation type="journal article" date="2010" name="BMC Genomics">
        <title>Metabolic flexibility revealed in the genome of the cyst-forming alpha-1 proteobacterium Rhodospirillum centenum.</title>
        <authorList>
            <person name="Lu Y.K."/>
            <person name="Marden J."/>
            <person name="Han M."/>
            <person name="Swingley W.D."/>
            <person name="Mastrian S.D."/>
            <person name="Chowdhury S.R."/>
            <person name="Hao J."/>
            <person name="Helmy T."/>
            <person name="Kim S."/>
            <person name="Kurdoglu A.A."/>
            <person name="Matthies H.J."/>
            <person name="Rollo D."/>
            <person name="Stothard P."/>
            <person name="Blankenship R.E."/>
            <person name="Bauer C.E."/>
            <person name="Touchman J.W."/>
        </authorList>
    </citation>
    <scope>NUCLEOTIDE SEQUENCE [LARGE SCALE GENOMIC DNA]</scope>
    <source>
        <strain evidence="8">ATCC 51521 / SW</strain>
    </source>
</reference>
<dbReference type="InterPro" id="IPR014284">
    <property type="entry name" value="RNA_pol_sigma-70_dom"/>
</dbReference>
<keyword evidence="2" id="KW-0805">Transcription regulation</keyword>
<dbReference type="NCBIfam" id="TIGR02937">
    <property type="entry name" value="sigma70-ECF"/>
    <property type="match status" value="1"/>
</dbReference>
<dbReference type="Gene3D" id="1.10.1740.10">
    <property type="match status" value="1"/>
</dbReference>
<dbReference type="Gene3D" id="1.10.10.10">
    <property type="entry name" value="Winged helix-like DNA-binding domain superfamily/Winged helix DNA-binding domain"/>
    <property type="match status" value="1"/>
</dbReference>
<dbReference type="SUPFAM" id="SSF88659">
    <property type="entry name" value="Sigma3 and sigma4 domains of RNA polymerase sigma factors"/>
    <property type="match status" value="1"/>
</dbReference>
<keyword evidence="3" id="KW-0731">Sigma factor</keyword>
<dbReference type="PANTHER" id="PTHR43133:SF8">
    <property type="entry name" value="RNA POLYMERASE SIGMA FACTOR HI_1459-RELATED"/>
    <property type="match status" value="1"/>
</dbReference>
<proteinExistence type="inferred from homology"/>
<evidence type="ECO:0000313" key="7">
    <source>
        <dbReference type="EMBL" id="ACI99395.1"/>
    </source>
</evidence>
<dbReference type="InterPro" id="IPR039425">
    <property type="entry name" value="RNA_pol_sigma-70-like"/>
</dbReference>
<evidence type="ECO:0000256" key="4">
    <source>
        <dbReference type="ARBA" id="ARBA00023125"/>
    </source>
</evidence>
<gene>
    <name evidence="7" type="ordered locus">RC1_2001</name>
</gene>
<evidence type="ECO:0000256" key="1">
    <source>
        <dbReference type="ARBA" id="ARBA00010641"/>
    </source>
</evidence>
<dbReference type="InterPro" id="IPR013325">
    <property type="entry name" value="RNA_pol_sigma_r2"/>
</dbReference>
<dbReference type="STRING" id="414684.RC1_2001"/>
<comment type="similarity">
    <text evidence="1">Belongs to the sigma-70 factor family. ECF subfamily.</text>
</comment>
<dbReference type="eggNOG" id="COG1595">
    <property type="taxonomic scope" value="Bacteria"/>
</dbReference>
<dbReference type="KEGG" id="rce:RC1_2001"/>
<feature type="region of interest" description="Disordered" evidence="6">
    <location>
        <begin position="191"/>
        <end position="218"/>
    </location>
</feature>
<dbReference type="SUPFAM" id="SSF88946">
    <property type="entry name" value="Sigma2 domain of RNA polymerase sigma factors"/>
    <property type="match status" value="1"/>
</dbReference>
<dbReference type="GO" id="GO:0003677">
    <property type="term" value="F:DNA binding"/>
    <property type="evidence" value="ECO:0007669"/>
    <property type="project" value="UniProtKB-KW"/>
</dbReference>
<accession>B6INX5</accession>
<keyword evidence="5" id="KW-0804">Transcription</keyword>
<evidence type="ECO:0000313" key="8">
    <source>
        <dbReference type="Proteomes" id="UP000001591"/>
    </source>
</evidence>
<keyword evidence="4" id="KW-0238">DNA-binding</keyword>
<feature type="compositionally biased region" description="Pro residues" evidence="6">
    <location>
        <begin position="196"/>
        <end position="208"/>
    </location>
</feature>
<dbReference type="AlphaFoldDB" id="B6INX5"/>
<dbReference type="GO" id="GO:0006352">
    <property type="term" value="P:DNA-templated transcription initiation"/>
    <property type="evidence" value="ECO:0007669"/>
    <property type="project" value="InterPro"/>
</dbReference>
<dbReference type="EMBL" id="CP000613">
    <property type="protein sequence ID" value="ACI99395.1"/>
    <property type="molecule type" value="Genomic_DNA"/>
</dbReference>
<dbReference type="GO" id="GO:0016987">
    <property type="term" value="F:sigma factor activity"/>
    <property type="evidence" value="ECO:0007669"/>
    <property type="project" value="UniProtKB-KW"/>
</dbReference>
<dbReference type="HOGENOM" id="CLU_1209030_0_0_5"/>
<dbReference type="InterPro" id="IPR013324">
    <property type="entry name" value="RNA_pol_sigma_r3/r4-like"/>
</dbReference>
<name>B6INX5_RHOCS</name>
<evidence type="ECO:0000256" key="3">
    <source>
        <dbReference type="ARBA" id="ARBA00023082"/>
    </source>
</evidence>
<organism evidence="7 8">
    <name type="scientific">Rhodospirillum centenum (strain ATCC 51521 / SW)</name>
    <dbReference type="NCBI Taxonomy" id="414684"/>
    <lineage>
        <taxon>Bacteria</taxon>
        <taxon>Pseudomonadati</taxon>
        <taxon>Pseudomonadota</taxon>
        <taxon>Alphaproteobacteria</taxon>
        <taxon>Rhodospirillales</taxon>
        <taxon>Rhodospirillaceae</taxon>
        <taxon>Rhodospirillum</taxon>
    </lineage>
</organism>
<dbReference type="PANTHER" id="PTHR43133">
    <property type="entry name" value="RNA POLYMERASE ECF-TYPE SIGMA FACTO"/>
    <property type="match status" value="1"/>
</dbReference>
<dbReference type="InterPro" id="IPR036388">
    <property type="entry name" value="WH-like_DNA-bd_sf"/>
</dbReference>
<sequence length="229" mass="23788">MSDVFCKASRAFDQAQVGIANERAWLSRLLHNTCMDAHRRRRATEQVIAPAFEDSDETDAAAELGETASPEDELLNLELRRVLQGALADLPESLRGPAVMRLVEDEPYERIAAAYNISLANARKRIQLARAALRSQLTGYLTAGEAPRAAADAAAPQPPGTAAAPVAPVGPAVTPTPSAGAALAAARAAMAAAASAPPPPPPARPAAPAPDGAAAPRRRGVLTIRFTIA</sequence>
<keyword evidence="8" id="KW-1185">Reference proteome</keyword>
<protein>
    <submittedName>
        <fullName evidence="7">RNA polymerase sigma-70 factor ECF family protein</fullName>
    </submittedName>
</protein>
<evidence type="ECO:0000256" key="2">
    <source>
        <dbReference type="ARBA" id="ARBA00023015"/>
    </source>
</evidence>
<dbReference type="Proteomes" id="UP000001591">
    <property type="component" value="Chromosome"/>
</dbReference>
<evidence type="ECO:0000256" key="5">
    <source>
        <dbReference type="ARBA" id="ARBA00023163"/>
    </source>
</evidence>
<evidence type="ECO:0000256" key="6">
    <source>
        <dbReference type="SAM" id="MobiDB-lite"/>
    </source>
</evidence>